<name>A0A850HEA9_9SPHN</name>
<dbReference type="PANTHER" id="PTHR42935:SF1">
    <property type="entry name" value="SLR0930 PROTEIN"/>
    <property type="match status" value="1"/>
</dbReference>
<sequence length="277" mass="30434">MADHLARIAEALERISPPPPAALDWRNAPAYVWSGTEARALEEIEAPALEQLRGIDRQKDALLENLRRLAWGHAAHDVLLWGARGMGKSALLRASVLQIQNEAPMALALVQVTANALDSLPELFRKLGKVRRQFVIFVDDLGFAEDDTIGPRQLRSWLEGGVEARPGNARLVVTSNRRAILARQASEQQGGDDDGALNRRDAVDDKLALADRFGMTLGFHPCGKETFVEIVRAYAEPLGLAFEEADALEFAMRRGQRSGRSAWHYVVELAGKAGKSV</sequence>
<dbReference type="EMBL" id="JABWTA010000001">
    <property type="protein sequence ID" value="NVE95416.1"/>
    <property type="molecule type" value="Genomic_DNA"/>
</dbReference>
<evidence type="ECO:0000313" key="1">
    <source>
        <dbReference type="EMBL" id="NVE95416.1"/>
    </source>
</evidence>
<dbReference type="PANTHER" id="PTHR42935">
    <property type="entry name" value="SLR0930 PROTEIN"/>
    <property type="match status" value="1"/>
</dbReference>
<evidence type="ECO:0000313" key="2">
    <source>
        <dbReference type="Proteomes" id="UP000546031"/>
    </source>
</evidence>
<proteinExistence type="predicted"/>
<dbReference type="Pfam" id="PF05673">
    <property type="entry name" value="DUF815"/>
    <property type="match status" value="1"/>
</dbReference>
<reference evidence="1 2" key="1">
    <citation type="submission" date="2020-06" db="EMBL/GenBank/DDBJ databases">
        <title>Altererythrobacter lutimaris sp. nov., a marine bacterium isolated from a tidal flat.</title>
        <authorList>
            <person name="Kim D."/>
            <person name="Yoo Y."/>
            <person name="Kim J.-J."/>
        </authorList>
    </citation>
    <scope>NUCLEOTIDE SEQUENCE [LARGE SCALE GENOMIC DNA]</scope>
    <source>
        <strain evidence="1 2">JGD-16</strain>
    </source>
</reference>
<dbReference type="Proteomes" id="UP000546031">
    <property type="component" value="Unassembled WGS sequence"/>
</dbReference>
<dbReference type="InterPro" id="IPR008533">
    <property type="entry name" value="DUF815"/>
</dbReference>
<accession>A0A850HEA9</accession>
<gene>
    <name evidence="1" type="ORF">HUO12_10940</name>
</gene>
<keyword evidence="2" id="KW-1185">Reference proteome</keyword>
<dbReference type="SUPFAM" id="SSF52540">
    <property type="entry name" value="P-loop containing nucleoside triphosphate hydrolases"/>
    <property type="match status" value="1"/>
</dbReference>
<dbReference type="Gene3D" id="3.40.50.300">
    <property type="entry name" value="P-loop containing nucleotide triphosphate hydrolases"/>
    <property type="match status" value="1"/>
</dbReference>
<dbReference type="InterPro" id="IPR027417">
    <property type="entry name" value="P-loop_NTPase"/>
</dbReference>
<protein>
    <submittedName>
        <fullName evidence="1">DUF815 domain-containing protein</fullName>
    </submittedName>
</protein>
<dbReference type="AlphaFoldDB" id="A0A850HEA9"/>
<organism evidence="1 2">
    <name type="scientific">Altererythrobacter lutimaris</name>
    <dbReference type="NCBI Taxonomy" id="2743979"/>
    <lineage>
        <taxon>Bacteria</taxon>
        <taxon>Pseudomonadati</taxon>
        <taxon>Pseudomonadota</taxon>
        <taxon>Alphaproteobacteria</taxon>
        <taxon>Sphingomonadales</taxon>
        <taxon>Erythrobacteraceae</taxon>
        <taxon>Altererythrobacter</taxon>
    </lineage>
</organism>
<comment type="caution">
    <text evidence="1">The sequence shown here is derived from an EMBL/GenBank/DDBJ whole genome shotgun (WGS) entry which is preliminary data.</text>
</comment>